<feature type="non-terminal residue" evidence="1">
    <location>
        <position position="50"/>
    </location>
</feature>
<keyword evidence="1" id="KW-0675">Receptor</keyword>
<sequence length="50" mass="5500">KGKLDALLGDYPILDYARAHLAPSCELKLISKIFGDDKYGLGLPRESPLK</sequence>
<accession>A0AAD8EW43</accession>
<evidence type="ECO:0000313" key="1">
    <source>
        <dbReference type="EMBL" id="KAK0042587.1"/>
    </source>
</evidence>
<name>A0AAD8EW43_BIOPF</name>
<dbReference type="SUPFAM" id="SSF53850">
    <property type="entry name" value="Periplasmic binding protein-like II"/>
    <property type="match status" value="1"/>
</dbReference>
<gene>
    <name evidence="1" type="ORF">Bpfe_027962</name>
</gene>
<dbReference type="EMBL" id="JASAOG010000237">
    <property type="protein sequence ID" value="KAK0042587.1"/>
    <property type="molecule type" value="Genomic_DNA"/>
</dbReference>
<proteinExistence type="predicted"/>
<comment type="caution">
    <text evidence="1">The sequence shown here is derived from an EMBL/GenBank/DDBJ whole genome shotgun (WGS) entry which is preliminary data.</text>
</comment>
<dbReference type="AlphaFoldDB" id="A0AAD8EW43"/>
<organism evidence="1 2">
    <name type="scientific">Biomphalaria pfeifferi</name>
    <name type="common">Bloodfluke planorb</name>
    <name type="synonym">Freshwater snail</name>
    <dbReference type="NCBI Taxonomy" id="112525"/>
    <lineage>
        <taxon>Eukaryota</taxon>
        <taxon>Metazoa</taxon>
        <taxon>Spiralia</taxon>
        <taxon>Lophotrochozoa</taxon>
        <taxon>Mollusca</taxon>
        <taxon>Gastropoda</taxon>
        <taxon>Heterobranchia</taxon>
        <taxon>Euthyneura</taxon>
        <taxon>Panpulmonata</taxon>
        <taxon>Hygrophila</taxon>
        <taxon>Lymnaeoidea</taxon>
        <taxon>Planorbidae</taxon>
        <taxon>Biomphalaria</taxon>
    </lineage>
</organism>
<feature type="non-terminal residue" evidence="1">
    <location>
        <position position="1"/>
    </location>
</feature>
<dbReference type="Proteomes" id="UP001233172">
    <property type="component" value="Unassembled WGS sequence"/>
</dbReference>
<reference evidence="1" key="2">
    <citation type="submission" date="2023-04" db="EMBL/GenBank/DDBJ databases">
        <authorList>
            <person name="Bu L."/>
            <person name="Lu L."/>
            <person name="Laidemitt M.R."/>
            <person name="Zhang S.M."/>
            <person name="Mutuku M."/>
            <person name="Mkoji G."/>
            <person name="Steinauer M."/>
            <person name="Loker E.S."/>
        </authorList>
    </citation>
    <scope>NUCLEOTIDE SEQUENCE</scope>
    <source>
        <strain evidence="1">KasaAsao</strain>
        <tissue evidence="1">Whole Snail</tissue>
    </source>
</reference>
<dbReference type="Gene3D" id="3.40.190.10">
    <property type="entry name" value="Periplasmic binding protein-like II"/>
    <property type="match status" value="2"/>
</dbReference>
<reference evidence="1" key="1">
    <citation type="journal article" date="2023" name="PLoS Negl. Trop. Dis.">
        <title>A genome sequence for Biomphalaria pfeifferi, the major vector snail for the human-infecting parasite Schistosoma mansoni.</title>
        <authorList>
            <person name="Bu L."/>
            <person name="Lu L."/>
            <person name="Laidemitt M.R."/>
            <person name="Zhang S.M."/>
            <person name="Mutuku M."/>
            <person name="Mkoji G."/>
            <person name="Steinauer M."/>
            <person name="Loker E.S."/>
        </authorList>
    </citation>
    <scope>NUCLEOTIDE SEQUENCE</scope>
    <source>
        <strain evidence="1">KasaAsao</strain>
    </source>
</reference>
<protein>
    <submittedName>
        <fullName evidence="1">Glutamate receptor ionotropic NMDA 3A-like isoform X1</fullName>
    </submittedName>
</protein>
<keyword evidence="2" id="KW-1185">Reference proteome</keyword>
<evidence type="ECO:0000313" key="2">
    <source>
        <dbReference type="Proteomes" id="UP001233172"/>
    </source>
</evidence>